<dbReference type="SUPFAM" id="SSF49265">
    <property type="entry name" value="Fibronectin type III"/>
    <property type="match status" value="1"/>
</dbReference>
<evidence type="ECO:0000313" key="3">
    <source>
        <dbReference type="Proteomes" id="UP000036951"/>
    </source>
</evidence>
<evidence type="ECO:0000313" key="2">
    <source>
        <dbReference type="EMBL" id="KOO67559.1"/>
    </source>
</evidence>
<dbReference type="Pfam" id="PF13715">
    <property type="entry name" value="CarbopepD_reg_2"/>
    <property type="match status" value="1"/>
</dbReference>
<dbReference type="InterPro" id="IPR013783">
    <property type="entry name" value="Ig-like_fold"/>
</dbReference>
<dbReference type="SUPFAM" id="SSF49464">
    <property type="entry name" value="Carboxypeptidase regulatory domain-like"/>
    <property type="match status" value="1"/>
</dbReference>
<feature type="domain" description="Fibronectin type-III" evidence="1">
    <location>
        <begin position="270"/>
        <end position="353"/>
    </location>
</feature>
<dbReference type="SMART" id="SM00060">
    <property type="entry name" value="FN3"/>
    <property type="match status" value="2"/>
</dbReference>
<organism evidence="2 3">
    <name type="scientific">Xylanibacter rarus</name>
    <dbReference type="NCBI Taxonomy" id="1676614"/>
    <lineage>
        <taxon>Bacteria</taxon>
        <taxon>Pseudomonadati</taxon>
        <taxon>Bacteroidota</taxon>
        <taxon>Bacteroidia</taxon>
        <taxon>Bacteroidales</taxon>
        <taxon>Prevotellaceae</taxon>
        <taxon>Xylanibacter</taxon>
    </lineage>
</organism>
<feature type="domain" description="Fibronectin type-III" evidence="1">
    <location>
        <begin position="169"/>
        <end position="256"/>
    </location>
</feature>
<dbReference type="InterPro" id="IPR011628">
    <property type="entry name" value="Cleaved_adhesin"/>
</dbReference>
<dbReference type="InterPro" id="IPR008969">
    <property type="entry name" value="CarboxyPept-like_regulatory"/>
</dbReference>
<gene>
    <name evidence="2" type="ORF">ACU52_12880</name>
</gene>
<dbReference type="Pfam" id="PF07675">
    <property type="entry name" value="Cleaved_Adhesin"/>
    <property type="match status" value="1"/>
</dbReference>
<dbReference type="SUPFAM" id="SSF63825">
    <property type="entry name" value="YWTD domain"/>
    <property type="match status" value="1"/>
</dbReference>
<dbReference type="Gene3D" id="2.60.120.200">
    <property type="match status" value="1"/>
</dbReference>
<accession>A0A8E1QX55</accession>
<sequence length="1420" mass="156333">MINEGFEGEGFPPKEWKIVDNDGDGHCWQTATRSDATVSGEKTAISYTVDPNSPTEEYGVQDNYLITPQIEVTNETFQISFKYCAQDLDSKEKIEVRISESGTDVKDFTTILYEETVDNGYDDYPTLKTLTRSLSEYNGKKIYIAFVHKGSGSYALGIDDVEVTNQKGPKAISNLTVTPGENGALSATLTWKNPQTDGTGTDITGELAIGIYRDNKLLTAITENVAPGGTSSYTDTSMDNGMHTYSVIAKTGEGQSKAISKRAYIGEDVPAEVENLNAYVSEGQTIITWNAPTKGVNKGYINTDNLTYTIERKTDNGTEVIAEGIKERQYTDKVSAGALHSYIVTASNNTGTSKPITSNAVISYGDDMKDISAGMNANTEYGNPYLPFDFSQRYGVYQAVFYPEDLMYAKGTIRHIVYKNSFSSSKLEKPIRIWLGETDKQDLSEGWISTENMKEVYNGNIAFVNGINDVPVELAEPYEYTGKNLVVVMTMDYSQGNGGYFDRFFIEQTPDKPKRTRSYMSYEPIDNSMLTESTGGLYDAMLMTRFVMNTKDAAGLYGTVTDKDTDKPIGGAIISIPELKLSTVTDNNGEYSFYVVPSGLQHVTITATGYLDFEKDITIQNEGEQTENFSIEAKPTIAVKGCIKAEDTGKPLKNVRINAYGYSDVSTTSADDGTFELGGIYANESYSLSIETPLYDVYRQELPSDKDLNMEEIILTRSLISVYGVSGEISSDGSYSTISWKDPLSRKGRIMWTKWGNSEYNESTGGDYSATDYNVAHAFTADDIKDSMMIGQSFLKMKVFIKAEQGTYTAKIWKGTRDNNVEIASKEIPASEITAEGAWVTVEFDSPGVEIKEGENYLIGVNCKNGPTDPIGTAGYGSSIDGKNNLKWSNNQYLYDGYYAWNISAYCGIPGTELPVTTETEAPKCSYNIYRIDTSQPEQETKLNKDPLTELTFTDNDWDELTAGKYMYCVKAVYNTDKESASAYTDTIVRAINIDAGIAEFISPIKTIDPQGKVEVKVRVKNYGEKPLTNVSAYFTVNDNEPIGETFTVNLNKGETTDLTLGSYELKEKALYIFKAYTEIEGDEAVNNDAKTFSLPNFDDVGLRAYRWDAYGNAGMMKIHSNIPEQASFIKEVIPDEALINAGEYYDGRVYAYTATWYSEPRQFVVLDTITWAPVASATTEDYIQDMAFDYSSKTMFGLRATNTTSELVKISLTNGETELIGNTGINLHAMACSKDGILYAISSDGDLCTIDKATGIPTTIGNTGITDVAYLQSMAFDHNTGRLFWVHTGAKSQGELYEVNPETAKLTPLGTAIYNDNASELVCLYTVYDHTASGIMAMNGNDGKFIVYPDGKNLTISLPLENAETAEVKIVNTAGIMVASTIVNGQITSYKVNLMPGVYVAIAKTSAGRIYKAKPFVIR</sequence>
<dbReference type="Proteomes" id="UP000036951">
    <property type="component" value="Unassembled WGS sequence"/>
</dbReference>
<keyword evidence="3" id="KW-1185">Reference proteome</keyword>
<dbReference type="EMBL" id="LFQU01000035">
    <property type="protein sequence ID" value="KOO67559.1"/>
    <property type="molecule type" value="Genomic_DNA"/>
</dbReference>
<dbReference type="Gene3D" id="2.60.40.1120">
    <property type="entry name" value="Carboxypeptidase-like, regulatory domain"/>
    <property type="match status" value="1"/>
</dbReference>
<dbReference type="InterPro" id="IPR036116">
    <property type="entry name" value="FN3_sf"/>
</dbReference>
<name>A0A8E1QX55_9BACT</name>
<reference evidence="2 3" key="1">
    <citation type="submission" date="2015-06" db="EMBL/GenBank/DDBJ databases">
        <title>Prevotella sp. 109, sp. nov., a novel member of the family Prevotellaceae isolated from human faeces.</title>
        <authorList>
            <person name="Shkoporov A.N."/>
            <person name="Chaplin A.V."/>
            <person name="Kafarskaia L.I."/>
            <person name="Efimov B.A."/>
        </authorList>
    </citation>
    <scope>NUCLEOTIDE SEQUENCE [LARGE SCALE GENOMIC DNA]</scope>
    <source>
        <strain evidence="2 3">109</strain>
    </source>
</reference>
<protein>
    <recommendedName>
        <fullName evidence="1">Fibronectin type-III domain-containing protein</fullName>
    </recommendedName>
</protein>
<proteinExistence type="predicted"/>
<dbReference type="NCBIfam" id="NF038128">
    <property type="entry name" value="choice_anch_J"/>
    <property type="match status" value="1"/>
</dbReference>
<evidence type="ECO:0000259" key="1">
    <source>
        <dbReference type="SMART" id="SM00060"/>
    </source>
</evidence>
<dbReference type="InterPro" id="IPR003961">
    <property type="entry name" value="FN3_dom"/>
</dbReference>
<comment type="caution">
    <text evidence="2">The sequence shown here is derived from an EMBL/GenBank/DDBJ whole genome shotgun (WGS) entry which is preliminary data.</text>
</comment>
<dbReference type="Gene3D" id="2.60.40.10">
    <property type="entry name" value="Immunoglobulins"/>
    <property type="match status" value="4"/>
</dbReference>